<evidence type="ECO:0000259" key="1">
    <source>
        <dbReference type="PROSITE" id="PS51819"/>
    </source>
</evidence>
<gene>
    <name evidence="2" type="ORF">GCM10011534_14270</name>
</gene>
<evidence type="ECO:0000313" key="2">
    <source>
        <dbReference type="EMBL" id="GGL93278.1"/>
    </source>
</evidence>
<dbReference type="RefSeq" id="WP_028286253.1">
    <property type="nucleotide sequence ID" value="NZ_BMLF01000001.1"/>
</dbReference>
<dbReference type="InterPro" id="IPR004360">
    <property type="entry name" value="Glyas_Fos-R_dOase_dom"/>
</dbReference>
<keyword evidence="3" id="KW-1185">Reference proteome</keyword>
<proteinExistence type="predicted"/>
<dbReference type="Proteomes" id="UP000649829">
    <property type="component" value="Unassembled WGS sequence"/>
</dbReference>
<reference evidence="2" key="1">
    <citation type="journal article" date="2014" name="Int. J. Syst. Evol. Microbiol.">
        <title>Complete genome sequence of Corynebacterium casei LMG S-19264T (=DSM 44701T), isolated from a smear-ripened cheese.</title>
        <authorList>
            <consortium name="US DOE Joint Genome Institute (JGI-PGF)"/>
            <person name="Walter F."/>
            <person name="Albersmeier A."/>
            <person name="Kalinowski J."/>
            <person name="Ruckert C."/>
        </authorList>
    </citation>
    <scope>NUCLEOTIDE SEQUENCE</scope>
    <source>
        <strain evidence="2">CGMCC 1.6293</strain>
    </source>
</reference>
<dbReference type="InterPro" id="IPR037523">
    <property type="entry name" value="VOC_core"/>
</dbReference>
<reference evidence="2" key="2">
    <citation type="submission" date="2020-09" db="EMBL/GenBank/DDBJ databases">
        <authorList>
            <person name="Sun Q."/>
            <person name="Zhou Y."/>
        </authorList>
    </citation>
    <scope>NUCLEOTIDE SEQUENCE</scope>
    <source>
        <strain evidence="2">CGMCC 1.6293</strain>
    </source>
</reference>
<dbReference type="PANTHER" id="PTHR39175:SF1">
    <property type="entry name" value="FAMILY PROTEIN, PUTATIVE (AFU_ORTHOLOGUE AFUA_3G15060)-RELATED"/>
    <property type="match status" value="1"/>
</dbReference>
<accession>A0A917SRG9</accession>
<name>A0A917SRG9_9RHOB</name>
<dbReference type="Gene3D" id="3.10.180.10">
    <property type="entry name" value="2,3-Dihydroxybiphenyl 1,2-Dioxygenase, domain 1"/>
    <property type="match status" value="1"/>
</dbReference>
<dbReference type="PANTHER" id="PTHR39175">
    <property type="entry name" value="FAMILY PROTEIN, PUTATIVE (AFU_ORTHOLOGUE AFUA_3G15060)-RELATED"/>
    <property type="match status" value="1"/>
</dbReference>
<evidence type="ECO:0000313" key="3">
    <source>
        <dbReference type="Proteomes" id="UP000649829"/>
    </source>
</evidence>
<dbReference type="Pfam" id="PF00903">
    <property type="entry name" value="Glyoxalase"/>
    <property type="match status" value="1"/>
</dbReference>
<organism evidence="2 3">
    <name type="scientific">Pseudooceanicola nanhaiensis</name>
    <dbReference type="NCBI Taxonomy" id="375761"/>
    <lineage>
        <taxon>Bacteria</taxon>
        <taxon>Pseudomonadati</taxon>
        <taxon>Pseudomonadota</taxon>
        <taxon>Alphaproteobacteria</taxon>
        <taxon>Rhodobacterales</taxon>
        <taxon>Paracoccaceae</taxon>
        <taxon>Pseudooceanicola</taxon>
    </lineage>
</organism>
<feature type="domain" description="VOC" evidence="1">
    <location>
        <begin position="4"/>
        <end position="118"/>
    </location>
</feature>
<dbReference type="AlphaFoldDB" id="A0A917SRG9"/>
<dbReference type="InterPro" id="IPR029068">
    <property type="entry name" value="Glyas_Bleomycin-R_OHBP_Dase"/>
</dbReference>
<protein>
    <submittedName>
        <fullName evidence="2">Glyoxalase</fullName>
    </submittedName>
</protein>
<sequence>MIASIHHVQLAMPEAGEERARAFYVGTLGLEEIAKPEILNGRGGAWFARDGVEVHLGVETPFAPARKAHPAFRVVSLKDAIDHLSSRGVAHRKDVDLPGISRIYVDDPFGNRIELLELS</sequence>
<dbReference type="SUPFAM" id="SSF54593">
    <property type="entry name" value="Glyoxalase/Bleomycin resistance protein/Dihydroxybiphenyl dioxygenase"/>
    <property type="match status" value="1"/>
</dbReference>
<comment type="caution">
    <text evidence="2">The sequence shown here is derived from an EMBL/GenBank/DDBJ whole genome shotgun (WGS) entry which is preliminary data.</text>
</comment>
<dbReference type="PROSITE" id="PS51819">
    <property type="entry name" value="VOC"/>
    <property type="match status" value="1"/>
</dbReference>
<dbReference type="EMBL" id="BMLF01000001">
    <property type="protein sequence ID" value="GGL93278.1"/>
    <property type="molecule type" value="Genomic_DNA"/>
</dbReference>